<proteinExistence type="predicted"/>
<reference evidence="2 3" key="1">
    <citation type="submission" date="2017-09" db="EMBL/GenBank/DDBJ databases">
        <title>Bacterial strain isolated from the female urinary microbiota.</title>
        <authorList>
            <person name="Thomas-White K."/>
            <person name="Kumar N."/>
            <person name="Forster S."/>
            <person name="Putonti C."/>
            <person name="Lawley T."/>
            <person name="Wolfe A.J."/>
        </authorList>
    </citation>
    <scope>NUCLEOTIDE SEQUENCE [LARGE SCALE GENOMIC DNA]</scope>
    <source>
        <strain evidence="2 3">UMB0834</strain>
    </source>
</reference>
<evidence type="ECO:0000313" key="2">
    <source>
        <dbReference type="EMBL" id="PMC16917.1"/>
    </source>
</evidence>
<evidence type="ECO:0000313" key="3">
    <source>
        <dbReference type="Proteomes" id="UP000235748"/>
    </source>
</evidence>
<dbReference type="AlphaFoldDB" id="A0A2N6QBL6"/>
<gene>
    <name evidence="2" type="ORF">CJ235_11715</name>
</gene>
<sequence length="281" mass="32085">MKKLAMILCLVLLTTSMSACALFKNKHKQPTYTSKEITPTLYLHGYSGTLNSTKYLIQRATKAHHHDKIYTTVDAQGHVKVDRPLSKHDRHPLVIIKLEDNENGDYNTNAQWIKNVLVKLEDQQKFDHYNMVMHSMANMSFSYFMLEHGNDKDLPKLNKQVNIAGTFDGVLGMDDKANDNHLDQNGKPAKMTADYRHILPLKQIYRDKHIKVLNIYGDVEDGSHSDRRVSNVSSQSLEYIIGDVVDSYDTLKITGKEGDHSELHDSAKVAQHINQFLWGHD</sequence>
<comment type="caution">
    <text evidence="2">The sequence shown here is derived from an EMBL/GenBank/DDBJ whole genome shotgun (WGS) entry which is preliminary data.</text>
</comment>
<dbReference type="PROSITE" id="PS51257">
    <property type="entry name" value="PROKAR_LIPOPROTEIN"/>
    <property type="match status" value="1"/>
</dbReference>
<dbReference type="EMBL" id="PNGG01000010">
    <property type="protein sequence ID" value="PMC16917.1"/>
    <property type="molecule type" value="Genomic_DNA"/>
</dbReference>
<dbReference type="GO" id="GO:0016787">
    <property type="term" value="F:hydrolase activity"/>
    <property type="evidence" value="ECO:0007669"/>
    <property type="project" value="UniProtKB-KW"/>
</dbReference>
<keyword evidence="2" id="KW-0378">Hydrolase</keyword>
<dbReference type="InterPro" id="IPR010315">
    <property type="entry name" value="DUF915_hydro-like"/>
</dbReference>
<accession>A0A2N6QBL6</accession>
<dbReference type="Proteomes" id="UP000235748">
    <property type="component" value="Unassembled WGS sequence"/>
</dbReference>
<dbReference type="STRING" id="170573.GCA_001076995_02155"/>
<dbReference type="SUPFAM" id="SSF53474">
    <property type="entry name" value="alpha/beta-Hydrolases"/>
    <property type="match status" value="1"/>
</dbReference>
<feature type="chain" id="PRO_5014995903" evidence="1">
    <location>
        <begin position="22"/>
        <end position="281"/>
    </location>
</feature>
<dbReference type="Gene3D" id="3.40.50.1820">
    <property type="entry name" value="alpha/beta hydrolase"/>
    <property type="match status" value="1"/>
</dbReference>
<dbReference type="Pfam" id="PF06028">
    <property type="entry name" value="DUF915"/>
    <property type="match status" value="1"/>
</dbReference>
<protein>
    <submittedName>
        <fullName evidence="2">Alpha/beta hydrolase</fullName>
    </submittedName>
</protein>
<dbReference type="RefSeq" id="WP_070502623.1">
    <property type="nucleotide sequence ID" value="NZ_JAASJD010000007.1"/>
</dbReference>
<name>A0A2N6QBL6_9STAP</name>
<dbReference type="InterPro" id="IPR029058">
    <property type="entry name" value="AB_hydrolase_fold"/>
</dbReference>
<organism evidence="2 3">
    <name type="scientific">Staphylococcus pettenkoferi</name>
    <dbReference type="NCBI Taxonomy" id="170573"/>
    <lineage>
        <taxon>Bacteria</taxon>
        <taxon>Bacillati</taxon>
        <taxon>Bacillota</taxon>
        <taxon>Bacilli</taxon>
        <taxon>Bacillales</taxon>
        <taxon>Staphylococcaceae</taxon>
        <taxon>Staphylococcus</taxon>
    </lineage>
</organism>
<keyword evidence="1" id="KW-0732">Signal</keyword>
<evidence type="ECO:0000256" key="1">
    <source>
        <dbReference type="SAM" id="SignalP"/>
    </source>
</evidence>
<feature type="signal peptide" evidence="1">
    <location>
        <begin position="1"/>
        <end position="21"/>
    </location>
</feature>